<dbReference type="InterPro" id="IPR021109">
    <property type="entry name" value="Peptidase_aspartic_dom_sf"/>
</dbReference>
<dbReference type="SUPFAM" id="SSF50630">
    <property type="entry name" value="Acid proteases"/>
    <property type="match status" value="1"/>
</dbReference>
<dbReference type="Gene3D" id="2.40.70.10">
    <property type="entry name" value="Acid Proteases"/>
    <property type="match status" value="1"/>
</dbReference>
<organism evidence="1 2">
    <name type="scientific">Porites lobata</name>
    <dbReference type="NCBI Taxonomy" id="104759"/>
    <lineage>
        <taxon>Eukaryota</taxon>
        <taxon>Metazoa</taxon>
        <taxon>Cnidaria</taxon>
        <taxon>Anthozoa</taxon>
        <taxon>Hexacorallia</taxon>
        <taxon>Scleractinia</taxon>
        <taxon>Fungiina</taxon>
        <taxon>Poritidae</taxon>
        <taxon>Porites</taxon>
    </lineage>
</organism>
<protein>
    <recommendedName>
        <fullName evidence="3">Peptidase A2 domain-containing protein</fullName>
    </recommendedName>
</protein>
<dbReference type="Proteomes" id="UP001159405">
    <property type="component" value="Unassembled WGS sequence"/>
</dbReference>
<comment type="caution">
    <text evidence="1">The sequence shown here is derived from an EMBL/GenBank/DDBJ whole genome shotgun (WGS) entry which is preliminary data.</text>
</comment>
<sequence length="193" mass="21026">RWAVRRNRLIRFGKREKERKRIHLTSKVRRSVADAVSITQSLNTSVSEVNSSGGGSASNDSSAGRWFLGALSSDLDQDDKWKVQLKVSGKPLVFKIDTGADITAILKSAFDSLPNQPKLHPAMIALFSPGGKLQCAGQFTTAVTHCNKKYQLNIFVISGEHASNLPSREAACEMGLVARLEEVDAELFGDIGL</sequence>
<gene>
    <name evidence="1" type="ORF">PLOB_00002655</name>
</gene>
<accession>A0ABN8N636</accession>
<reference evidence="1 2" key="1">
    <citation type="submission" date="2022-05" db="EMBL/GenBank/DDBJ databases">
        <authorList>
            <consortium name="Genoscope - CEA"/>
            <person name="William W."/>
        </authorList>
    </citation>
    <scope>NUCLEOTIDE SEQUENCE [LARGE SCALE GENOMIC DNA]</scope>
</reference>
<evidence type="ECO:0008006" key="3">
    <source>
        <dbReference type="Google" id="ProtNLM"/>
    </source>
</evidence>
<name>A0ABN8N636_9CNID</name>
<feature type="non-terminal residue" evidence="1">
    <location>
        <position position="193"/>
    </location>
</feature>
<evidence type="ECO:0000313" key="2">
    <source>
        <dbReference type="Proteomes" id="UP001159405"/>
    </source>
</evidence>
<dbReference type="EMBL" id="CALNXK010000011">
    <property type="protein sequence ID" value="CAH3043786.1"/>
    <property type="molecule type" value="Genomic_DNA"/>
</dbReference>
<keyword evidence="2" id="KW-1185">Reference proteome</keyword>
<proteinExistence type="predicted"/>
<evidence type="ECO:0000313" key="1">
    <source>
        <dbReference type="EMBL" id="CAH3043786.1"/>
    </source>
</evidence>
<feature type="non-terminal residue" evidence="1">
    <location>
        <position position="1"/>
    </location>
</feature>